<reference evidence="1 2" key="1">
    <citation type="submission" date="2017-08" db="EMBL/GenBank/DDBJ databases">
        <title>Comparative genomics of bacteria isolated from necrotic lesions of AOD affected trees.</title>
        <authorList>
            <person name="Doonan J."/>
            <person name="Denman S."/>
            <person name="McDonald J.E."/>
        </authorList>
    </citation>
    <scope>NUCLEOTIDE SEQUENCE [LARGE SCALE GENOMIC DNA]</scope>
    <source>
        <strain evidence="1 2">477</strain>
    </source>
</reference>
<proteinExistence type="predicted"/>
<gene>
    <name evidence="1" type="ORF">CKQ53_13685</name>
</gene>
<protein>
    <submittedName>
        <fullName evidence="1">DUF945 domain-containing protein</fullName>
    </submittedName>
</protein>
<name>A0AAD0SHN9_9GAMM</name>
<dbReference type="Pfam" id="PF06097">
    <property type="entry name" value="DUF945"/>
    <property type="match status" value="1"/>
</dbReference>
<dbReference type="RefSeq" id="WP_085652883.1">
    <property type="nucleotide sequence ID" value="NZ_CP023009.1"/>
</dbReference>
<evidence type="ECO:0000313" key="2">
    <source>
        <dbReference type="Proteomes" id="UP000263881"/>
    </source>
</evidence>
<sequence length="513" mass="56024">MTKKTVVAAGVIVALGVVWTGASWFTGKQVEKHIGEFTDNINSQLKTNYPNAGLKVSYRDYQRGLFSSHLTYVLQSDGTASDHQVLDKNQEVVFKETLYHGPFPLSQLKHLNLIPSMASVHSELVKTDAVAPLFELTKDVPFINAETRVTYSGDTHSDIRLAAIDFQNPEQKLNFSGSDLKLFVARDLSQAHISGNIANLATEKKNQLGQNEVLTLQDLALDSTSRKSKFDINVGDANITLKKLTLNVENENGLTINDVNVSSENNADDVNLSGKLGIDVASVVLRDQNLGAVNLKASFAGVDGHGLKQFSDAYRAKFQALMSSPEPITTDEYQQQMAMVVLHNLPQLLKGNPQIHIAPITWKNAKGQSDFNLALDLTDPLQKDHNAITGVSDEEALIRQSIKNVDLKLNLPLNMLTELFVQTGPKVENDNDNDKKQIEAMARQQAQLIAGVGQMSQLTVTKDNAITSSLQYADGTVTFNGRKLTLAEFIAPYISVPAQDAPQAVPAPAPQAQ</sequence>
<organism evidence="1 2">
    <name type="scientific">Lonsdalea britannica</name>
    <dbReference type="NCBI Taxonomy" id="1082704"/>
    <lineage>
        <taxon>Bacteria</taxon>
        <taxon>Pseudomonadati</taxon>
        <taxon>Pseudomonadota</taxon>
        <taxon>Gammaproteobacteria</taxon>
        <taxon>Enterobacterales</taxon>
        <taxon>Pectobacteriaceae</taxon>
        <taxon>Lonsdalea</taxon>
    </lineage>
</organism>
<dbReference type="EMBL" id="CP023009">
    <property type="protein sequence ID" value="AXW87917.1"/>
    <property type="molecule type" value="Genomic_DNA"/>
</dbReference>
<accession>A0AAD0SHN9</accession>
<keyword evidence="2" id="KW-1185">Reference proteome</keyword>
<dbReference type="KEGG" id="lbq:CKQ53_13685"/>
<evidence type="ECO:0000313" key="1">
    <source>
        <dbReference type="EMBL" id="AXW87917.1"/>
    </source>
</evidence>
<dbReference type="Proteomes" id="UP000263881">
    <property type="component" value="Chromosome"/>
</dbReference>
<dbReference type="AlphaFoldDB" id="A0AAD0SHN9"/>
<dbReference type="InterPro" id="IPR010352">
    <property type="entry name" value="DUF945"/>
</dbReference>